<feature type="compositionally biased region" description="Polar residues" evidence="1">
    <location>
        <begin position="16"/>
        <end position="26"/>
    </location>
</feature>
<feature type="region of interest" description="Disordered" evidence="1">
    <location>
        <begin position="279"/>
        <end position="321"/>
    </location>
</feature>
<evidence type="ECO:0000313" key="2">
    <source>
        <dbReference type="EMBL" id="CZR65061.1"/>
    </source>
</evidence>
<protein>
    <submittedName>
        <fullName evidence="2">Uncharacterized protein</fullName>
    </submittedName>
</protein>
<sequence length="736" mass="75412">MGEVKPTSPDQGGVNGTTTANISETPVSAPVAPPKTNGIPATPLLTKIVPKSSATAPVPGTKPTSAPPKQAPKAPVSSVATSKSVAKATIQSITPGSKPATTAASNGAPSAVKLTAAASGPSPKAVSTAPGTKPTASIVGKPVPKPASPSVPKSTPGATPASKPPTTGQAAPTSAKSLPLKVAGAVAKSPQAPAKGPGPSAVKAAAPGSASTKSVQPPTAAAPISVPTTTPGFLEKTDKFFTDGTKTITGVSTFLGALGGLLGDDKKADVKAAAPAAKAVPAKSTPAPAVKTPAPSAAKPVPDTKTAAKPNATPKLSVKDVHVNPPHVLQHDQTTLHADPQAQSHSQLPQHTQAPEGLESTMTSQPYVPVSHLYSHDREVIVDEYEQYSVPMSANILIVGEEALPVAHSTGYWIAEGEGAPQQHHTHIAEEGVTYVEYTEVETGIDQVVDEGYDHPIGGYEQRDEPGEGEGDGETTPDDVVVIDAHITYTEDVDVGEPGVDDGDYQHGEGDFDVAEIIVPQHERYAEFAEGEAPPENGEEQLWSDVGDIDAGEYGMNQPDEGYGEYDYATPVEHQDDENDDGMQGVDAGDDEGLTIVYVDVAVDMTVDNDQGESDDGPTTDHDDGERQDGGYVHQDVGDIDVGEVTYDNHYDIPDSDGTDEPAPLVDEEEDTSNDQVIDDEDGDGDDGPGQAGDVGADSDGDNNGEDKGADSDGEGGGGDDGGYRTPQADDGEDSD</sequence>
<dbReference type="OrthoDB" id="10677041at2759"/>
<feature type="compositionally biased region" description="Polar residues" evidence="1">
    <location>
        <begin position="164"/>
        <end position="176"/>
    </location>
</feature>
<feature type="region of interest" description="Disordered" evidence="1">
    <location>
        <begin position="338"/>
        <end position="359"/>
    </location>
</feature>
<feature type="compositionally biased region" description="Acidic residues" evidence="1">
    <location>
        <begin position="467"/>
        <end position="476"/>
    </location>
</feature>
<organism evidence="2 3">
    <name type="scientific">Phialocephala subalpina</name>
    <dbReference type="NCBI Taxonomy" id="576137"/>
    <lineage>
        <taxon>Eukaryota</taxon>
        <taxon>Fungi</taxon>
        <taxon>Dikarya</taxon>
        <taxon>Ascomycota</taxon>
        <taxon>Pezizomycotina</taxon>
        <taxon>Leotiomycetes</taxon>
        <taxon>Helotiales</taxon>
        <taxon>Mollisiaceae</taxon>
        <taxon>Phialocephala</taxon>
        <taxon>Phialocephala fortinii species complex</taxon>
    </lineage>
</organism>
<feature type="region of interest" description="Disordered" evidence="1">
    <location>
        <begin position="607"/>
        <end position="736"/>
    </location>
</feature>
<feature type="compositionally biased region" description="Basic and acidic residues" evidence="1">
    <location>
        <begin position="619"/>
        <end position="629"/>
    </location>
</feature>
<feature type="compositionally biased region" description="Polar residues" evidence="1">
    <location>
        <begin position="90"/>
        <end position="108"/>
    </location>
</feature>
<evidence type="ECO:0000256" key="1">
    <source>
        <dbReference type="SAM" id="MobiDB-lite"/>
    </source>
</evidence>
<dbReference type="EMBL" id="FJOG01000029">
    <property type="protein sequence ID" value="CZR65061.1"/>
    <property type="molecule type" value="Genomic_DNA"/>
</dbReference>
<gene>
    <name evidence="2" type="ORF">PAC_14961</name>
</gene>
<feature type="compositionally biased region" description="Acidic residues" evidence="1">
    <location>
        <begin position="654"/>
        <end position="687"/>
    </location>
</feature>
<feature type="region of interest" description="Disordered" evidence="1">
    <location>
        <begin position="1"/>
        <end position="227"/>
    </location>
</feature>
<dbReference type="Proteomes" id="UP000184330">
    <property type="component" value="Unassembled WGS sequence"/>
</dbReference>
<feature type="region of interest" description="Disordered" evidence="1">
    <location>
        <begin position="454"/>
        <end position="476"/>
    </location>
</feature>
<proteinExistence type="predicted"/>
<dbReference type="AlphaFoldDB" id="A0A1L7XJ54"/>
<dbReference type="PRINTS" id="PR01217">
    <property type="entry name" value="PRICHEXTENSN"/>
</dbReference>
<reference evidence="2 3" key="1">
    <citation type="submission" date="2016-03" db="EMBL/GenBank/DDBJ databases">
        <authorList>
            <person name="Ploux O."/>
        </authorList>
    </citation>
    <scope>NUCLEOTIDE SEQUENCE [LARGE SCALE GENOMIC DNA]</scope>
    <source>
        <strain evidence="2 3">UAMH 11012</strain>
    </source>
</reference>
<feature type="compositionally biased region" description="Polar residues" evidence="1">
    <location>
        <begin position="338"/>
        <end position="353"/>
    </location>
</feature>
<keyword evidence="3" id="KW-1185">Reference proteome</keyword>
<evidence type="ECO:0000313" key="3">
    <source>
        <dbReference type="Proteomes" id="UP000184330"/>
    </source>
</evidence>
<dbReference type="STRING" id="576137.A0A1L7XJ54"/>
<name>A0A1L7XJ54_9HELO</name>
<feature type="compositionally biased region" description="Low complexity" evidence="1">
    <location>
        <begin position="279"/>
        <end position="301"/>
    </location>
</feature>
<accession>A0A1L7XJ54</accession>
<feature type="compositionally biased region" description="Low complexity" evidence="1">
    <location>
        <begin position="73"/>
        <end position="89"/>
    </location>
</feature>